<proteinExistence type="predicted"/>
<feature type="non-terminal residue" evidence="1">
    <location>
        <position position="1"/>
    </location>
</feature>
<comment type="caution">
    <text evidence="1">The sequence shown here is derived from an EMBL/GenBank/DDBJ whole genome shotgun (WGS) entry which is preliminary data.</text>
</comment>
<name>A0A0F9BV00_9ZZZZ</name>
<protein>
    <recommendedName>
        <fullName evidence="2">SMP-30/Gluconolactonase/LRE-like region domain-containing protein</fullName>
    </recommendedName>
</protein>
<evidence type="ECO:0000313" key="1">
    <source>
        <dbReference type="EMBL" id="KKK88241.1"/>
    </source>
</evidence>
<accession>A0A0F9BV00</accession>
<sequence>RNRLSEDMGGVTIDNGRGGMGGRLIAFSDGFEMGFTVPRKGKTVFHLGPIAVTGRSADGKTKWAMPPTELNVDDLVLTPDIAYWVGHYEAGRKPAELRVISLQDGKVRATHELAAFPAYNGMSAAGNKLFISTREGKLLCFEGR</sequence>
<reference evidence="1" key="1">
    <citation type="journal article" date="2015" name="Nature">
        <title>Complex archaea that bridge the gap between prokaryotes and eukaryotes.</title>
        <authorList>
            <person name="Spang A."/>
            <person name="Saw J.H."/>
            <person name="Jorgensen S.L."/>
            <person name="Zaremba-Niedzwiedzka K."/>
            <person name="Martijn J."/>
            <person name="Lind A.E."/>
            <person name="van Eijk R."/>
            <person name="Schleper C."/>
            <person name="Guy L."/>
            <person name="Ettema T.J."/>
        </authorList>
    </citation>
    <scope>NUCLEOTIDE SEQUENCE</scope>
</reference>
<dbReference type="EMBL" id="LAZR01050044">
    <property type="protein sequence ID" value="KKK88241.1"/>
    <property type="molecule type" value="Genomic_DNA"/>
</dbReference>
<evidence type="ECO:0008006" key="2">
    <source>
        <dbReference type="Google" id="ProtNLM"/>
    </source>
</evidence>
<gene>
    <name evidence="1" type="ORF">LCGC14_2745150</name>
</gene>
<organism evidence="1">
    <name type="scientific">marine sediment metagenome</name>
    <dbReference type="NCBI Taxonomy" id="412755"/>
    <lineage>
        <taxon>unclassified sequences</taxon>
        <taxon>metagenomes</taxon>
        <taxon>ecological metagenomes</taxon>
    </lineage>
</organism>
<dbReference type="AlphaFoldDB" id="A0A0F9BV00"/>